<dbReference type="Proteomes" id="UP000215902">
    <property type="component" value="Unassembled WGS sequence"/>
</dbReference>
<name>A0A267G0H2_9PLAT</name>
<feature type="non-terminal residue" evidence="1">
    <location>
        <position position="1"/>
    </location>
</feature>
<gene>
    <name evidence="1" type="ORF">BOX15_Mlig031116g2</name>
</gene>
<protein>
    <submittedName>
        <fullName evidence="1">Uncharacterized protein</fullName>
    </submittedName>
</protein>
<dbReference type="AlphaFoldDB" id="A0A267G0H2"/>
<proteinExistence type="predicted"/>
<evidence type="ECO:0000313" key="1">
    <source>
        <dbReference type="EMBL" id="PAA78924.1"/>
    </source>
</evidence>
<accession>A0A267G0H2</accession>
<keyword evidence="2" id="KW-1185">Reference proteome</keyword>
<sequence>EAQSGQQQQQDEELTKQIRQLIDSKEINQLTQLVRRVLKDNDQNEEIMWGWYSPIKNNRSIMAPMYKPRCISPLAYALEVNSFDVLRQLVAAGLNPNHVERVDRRLDEAEDYALHRDCRFPLLAFWFDIGARMVFGRKIVLDRMEYELAELVRIGNNVNCLLQHQVDWKSHFKLRLQMLEPLLRNGLHLHDTCVGCPKIRPEQREFSLCLIRLLVDIMTACDVIGYEDAFLNLFLTFCGTPAQVKHLTDMNITMDDFLNDFSHVASFLYGRKFHNDAEKALFVRQRRVFYDRVSKVGQLFVQPLPLYLLARNSVRRCIGGVHFQKRVATLTNLPPMLRESIVYLSHGELCQILDRLPRLQSVSPS</sequence>
<evidence type="ECO:0000313" key="2">
    <source>
        <dbReference type="Proteomes" id="UP000215902"/>
    </source>
</evidence>
<organism evidence="1 2">
    <name type="scientific">Macrostomum lignano</name>
    <dbReference type="NCBI Taxonomy" id="282301"/>
    <lineage>
        <taxon>Eukaryota</taxon>
        <taxon>Metazoa</taxon>
        <taxon>Spiralia</taxon>
        <taxon>Lophotrochozoa</taxon>
        <taxon>Platyhelminthes</taxon>
        <taxon>Rhabditophora</taxon>
        <taxon>Macrostomorpha</taxon>
        <taxon>Macrostomida</taxon>
        <taxon>Macrostomidae</taxon>
        <taxon>Macrostomum</taxon>
    </lineage>
</organism>
<comment type="caution">
    <text evidence="1">The sequence shown here is derived from an EMBL/GenBank/DDBJ whole genome shotgun (WGS) entry which is preliminary data.</text>
</comment>
<dbReference type="EMBL" id="NIVC01000660">
    <property type="protein sequence ID" value="PAA78924.1"/>
    <property type="molecule type" value="Genomic_DNA"/>
</dbReference>
<reference evidence="1 2" key="1">
    <citation type="submission" date="2017-06" db="EMBL/GenBank/DDBJ databases">
        <title>A platform for efficient transgenesis in Macrostomum lignano, a flatworm model organism for stem cell research.</title>
        <authorList>
            <person name="Berezikov E."/>
        </authorList>
    </citation>
    <scope>NUCLEOTIDE SEQUENCE [LARGE SCALE GENOMIC DNA]</scope>
    <source>
        <strain evidence="1">DV1</strain>
        <tissue evidence="1">Whole organism</tissue>
    </source>
</reference>